<sequence length="67" mass="7499">MVGPVTGGRWFQLRDSNVVSVAPMTFSLCTVMGSPLTAENKKTFRKSNEHSGKSLHFSIIPYTRRLQ</sequence>
<name>A0AAV6S4L1_SOLSE</name>
<dbReference type="Proteomes" id="UP000693946">
    <property type="component" value="Linkage Group LG15"/>
</dbReference>
<proteinExistence type="predicted"/>
<evidence type="ECO:0000313" key="2">
    <source>
        <dbReference type="Proteomes" id="UP000693946"/>
    </source>
</evidence>
<dbReference type="EMBL" id="JAGKHQ010000007">
    <property type="protein sequence ID" value="KAG7512361.1"/>
    <property type="molecule type" value="Genomic_DNA"/>
</dbReference>
<organism evidence="1 2">
    <name type="scientific">Solea senegalensis</name>
    <name type="common">Senegalese sole</name>
    <dbReference type="NCBI Taxonomy" id="28829"/>
    <lineage>
        <taxon>Eukaryota</taxon>
        <taxon>Metazoa</taxon>
        <taxon>Chordata</taxon>
        <taxon>Craniata</taxon>
        <taxon>Vertebrata</taxon>
        <taxon>Euteleostomi</taxon>
        <taxon>Actinopterygii</taxon>
        <taxon>Neopterygii</taxon>
        <taxon>Teleostei</taxon>
        <taxon>Neoteleostei</taxon>
        <taxon>Acanthomorphata</taxon>
        <taxon>Carangaria</taxon>
        <taxon>Pleuronectiformes</taxon>
        <taxon>Pleuronectoidei</taxon>
        <taxon>Soleidae</taxon>
        <taxon>Solea</taxon>
    </lineage>
</organism>
<comment type="caution">
    <text evidence="1">The sequence shown here is derived from an EMBL/GenBank/DDBJ whole genome shotgun (WGS) entry which is preliminary data.</text>
</comment>
<gene>
    <name evidence="1" type="ORF">JOB18_027128</name>
</gene>
<protein>
    <submittedName>
        <fullName evidence="1">Uncharacterized protein</fullName>
    </submittedName>
</protein>
<evidence type="ECO:0000313" key="1">
    <source>
        <dbReference type="EMBL" id="KAG7512361.1"/>
    </source>
</evidence>
<keyword evidence="2" id="KW-1185">Reference proteome</keyword>
<reference evidence="1 2" key="1">
    <citation type="journal article" date="2021" name="Sci. Rep.">
        <title>Chromosome anchoring in Senegalese sole (Solea senegalensis) reveals sex-associated markers and genome rearrangements in flatfish.</title>
        <authorList>
            <person name="Guerrero-Cozar I."/>
            <person name="Gomez-Garrido J."/>
            <person name="Berbel C."/>
            <person name="Martinez-Blanch J.F."/>
            <person name="Alioto T."/>
            <person name="Claros M.G."/>
            <person name="Gagnaire P.A."/>
            <person name="Manchado M."/>
        </authorList>
    </citation>
    <scope>NUCLEOTIDE SEQUENCE [LARGE SCALE GENOMIC DNA]</scope>
    <source>
        <strain evidence="1">Sse05_10M</strain>
    </source>
</reference>
<accession>A0AAV6S4L1</accession>
<dbReference type="AlphaFoldDB" id="A0AAV6S4L1"/>